<dbReference type="PIRSF" id="PIRSF002450">
    <property type="entry name" value="K+_transpter_TRK"/>
    <property type="match status" value="1"/>
</dbReference>
<feature type="transmembrane region" description="Helical" evidence="7">
    <location>
        <begin position="70"/>
        <end position="88"/>
    </location>
</feature>
<evidence type="ECO:0000313" key="8">
    <source>
        <dbReference type="EMBL" id="RKF62848.1"/>
    </source>
</evidence>
<accession>A0A420HZI6</accession>
<evidence type="ECO:0000256" key="1">
    <source>
        <dbReference type="ARBA" id="ARBA00004141"/>
    </source>
</evidence>
<keyword evidence="2" id="KW-0813">Transport</keyword>
<dbReference type="OrthoDB" id="9999863at2759"/>
<feature type="transmembrane region" description="Helical" evidence="7">
    <location>
        <begin position="402"/>
        <end position="424"/>
    </location>
</feature>
<keyword evidence="6 7" id="KW-0472">Membrane</keyword>
<dbReference type="PANTHER" id="PTHR31064:SF37">
    <property type="entry name" value="TRANSPORTER, PUTATIVE (EUROFUNG)-RELATED"/>
    <property type="match status" value="1"/>
</dbReference>
<dbReference type="GO" id="GO:0140107">
    <property type="term" value="F:high-affinity potassium ion transmembrane transporter activity"/>
    <property type="evidence" value="ECO:0007669"/>
    <property type="project" value="TreeGrafter"/>
</dbReference>
<dbReference type="GO" id="GO:0005886">
    <property type="term" value="C:plasma membrane"/>
    <property type="evidence" value="ECO:0007669"/>
    <property type="project" value="InterPro"/>
</dbReference>
<dbReference type="InterPro" id="IPR003445">
    <property type="entry name" value="Cat_transpt"/>
</dbReference>
<evidence type="ECO:0000256" key="5">
    <source>
        <dbReference type="ARBA" id="ARBA00023065"/>
    </source>
</evidence>
<keyword evidence="3 7" id="KW-0812">Transmembrane</keyword>
<feature type="transmembrane region" description="Helical" evidence="7">
    <location>
        <begin position="215"/>
        <end position="241"/>
    </location>
</feature>
<feature type="transmembrane region" description="Helical" evidence="7">
    <location>
        <begin position="351"/>
        <end position="371"/>
    </location>
</feature>
<keyword evidence="5" id="KW-0406">Ion transport</keyword>
<feature type="transmembrane region" description="Helical" evidence="7">
    <location>
        <begin position="489"/>
        <end position="507"/>
    </location>
</feature>
<dbReference type="PANTHER" id="PTHR31064">
    <property type="entry name" value="POTASSIUM TRANSPORT PROTEIN DDB_G0292412-RELATED"/>
    <property type="match status" value="1"/>
</dbReference>
<evidence type="ECO:0000256" key="4">
    <source>
        <dbReference type="ARBA" id="ARBA00022989"/>
    </source>
</evidence>
<proteinExistence type="predicted"/>
<dbReference type="Pfam" id="PF02386">
    <property type="entry name" value="TrkH"/>
    <property type="match status" value="1"/>
</dbReference>
<evidence type="ECO:0000256" key="2">
    <source>
        <dbReference type="ARBA" id="ARBA00022448"/>
    </source>
</evidence>
<dbReference type="Proteomes" id="UP000285405">
    <property type="component" value="Unassembled WGS sequence"/>
</dbReference>
<dbReference type="AlphaFoldDB" id="A0A420HZI6"/>
<feature type="transmembrane region" description="Helical" evidence="7">
    <location>
        <begin position="100"/>
        <end position="121"/>
    </location>
</feature>
<gene>
    <name evidence="8" type="ORF">GcC1_144011</name>
</gene>
<reference evidence="8 9" key="1">
    <citation type="journal article" date="2018" name="BMC Genomics">
        <title>Comparative genome analyses reveal sequence features reflecting distinct modes of host-adaptation between dicot and monocot powdery mildew.</title>
        <authorList>
            <person name="Wu Y."/>
            <person name="Ma X."/>
            <person name="Pan Z."/>
            <person name="Kale S.D."/>
            <person name="Song Y."/>
            <person name="King H."/>
            <person name="Zhang Q."/>
            <person name="Presley C."/>
            <person name="Deng X."/>
            <person name="Wei C.I."/>
            <person name="Xiao S."/>
        </authorList>
    </citation>
    <scope>NUCLEOTIDE SEQUENCE [LARGE SCALE GENOMIC DNA]</scope>
    <source>
        <strain evidence="8">UCSC1</strain>
    </source>
</reference>
<organism evidence="8 9">
    <name type="scientific">Golovinomyces cichoracearum</name>
    <dbReference type="NCBI Taxonomy" id="62708"/>
    <lineage>
        <taxon>Eukaryota</taxon>
        <taxon>Fungi</taxon>
        <taxon>Dikarya</taxon>
        <taxon>Ascomycota</taxon>
        <taxon>Pezizomycotina</taxon>
        <taxon>Leotiomycetes</taxon>
        <taxon>Erysiphales</taxon>
        <taxon>Erysiphaceae</taxon>
        <taxon>Golovinomyces</taxon>
    </lineage>
</organism>
<dbReference type="GO" id="GO:0030007">
    <property type="term" value="P:intracellular potassium ion homeostasis"/>
    <property type="evidence" value="ECO:0007669"/>
    <property type="project" value="InterPro"/>
</dbReference>
<feature type="transmembrane region" description="Helical" evidence="7">
    <location>
        <begin position="286"/>
        <end position="305"/>
    </location>
</feature>
<evidence type="ECO:0000256" key="7">
    <source>
        <dbReference type="SAM" id="Phobius"/>
    </source>
</evidence>
<protein>
    <submittedName>
        <fullName evidence="8">Low-affinity potassium transport protein</fullName>
    </submittedName>
</protein>
<comment type="subcellular location">
    <subcellularLocation>
        <location evidence="1">Membrane</location>
        <topology evidence="1">Multi-pass membrane protein</topology>
    </subcellularLocation>
</comment>
<evidence type="ECO:0000256" key="6">
    <source>
        <dbReference type="ARBA" id="ARBA00023136"/>
    </source>
</evidence>
<comment type="caution">
    <text evidence="8">The sequence shown here is derived from an EMBL/GenBank/DDBJ whole genome shotgun (WGS) entry which is preliminary data.</text>
</comment>
<feature type="transmembrane region" description="Helical" evidence="7">
    <location>
        <begin position="514"/>
        <end position="535"/>
    </location>
</feature>
<dbReference type="GO" id="GO:1990573">
    <property type="term" value="P:potassium ion import across plasma membrane"/>
    <property type="evidence" value="ECO:0007669"/>
    <property type="project" value="TreeGrafter"/>
</dbReference>
<evidence type="ECO:0000256" key="3">
    <source>
        <dbReference type="ARBA" id="ARBA00022692"/>
    </source>
</evidence>
<feature type="transmembrane region" description="Helical" evidence="7">
    <location>
        <begin position="46"/>
        <end position="63"/>
    </location>
</feature>
<name>A0A420HZI6_9PEZI</name>
<feature type="transmembrane region" description="Helical" evidence="7">
    <location>
        <begin position="253"/>
        <end position="274"/>
    </location>
</feature>
<dbReference type="EMBL" id="MCBR01014401">
    <property type="protein sequence ID" value="RKF62848.1"/>
    <property type="molecule type" value="Genomic_DNA"/>
</dbReference>
<sequence>MAETESPKRLSNQISQLKSYLRQTRGSLIEYGARAFTKPAFLQLHWTYFLSMSFISSLLFWFLSTTSISYVNSLFMVIGAITGAGLNPVNMSELNLFQQILILGLSMIGNQIVVSVIVIYVRKRAFEMRLKNKRKEEEEERKAASITSSLASSNLDDNKRIRNVFVSGVQNIISHIIRNHRHRDNSHIDRNSQFHSLSLEERECLRCVEYKSVKFLGYVVIAYYIIWQIYGCIALGAYISYRYPDVAHESGLNPWWIGIYLAVSGFNNSGISLLDSSVVPFKDSSFILLSMSILMLAGNTAYPIFLRWILRQMLNIIPDKEKYQSWRETLQFILKFPRRVYTNLFPSEQTWWLFALLIFFNSFDWVAFEVLNRYSNFIKEIPTKSILLDGLFQTISLRSSGFVVVPIPALFIGLQALYMLMMYISAFPITITMRSSNVYEERSLGIYARETTSSNDIKKIDGFSDFPLRQRDRFYFVQEQLRRQLSHDLWFLVIGVLVIICTEASNYNRDPQTFAIFNIIFEIVSAYGCVGFSVGLPNDNASFSGAWHSFSRLALCAIMLRGRHRGLPFDIDKAVQLPGEKMDLAEDQDHQIRAGSKYID</sequence>
<dbReference type="InterPro" id="IPR051143">
    <property type="entry name" value="TrkH_K-transport"/>
</dbReference>
<keyword evidence="4 7" id="KW-1133">Transmembrane helix</keyword>
<dbReference type="InterPro" id="IPR015958">
    <property type="entry name" value="Trk1_fungi"/>
</dbReference>
<evidence type="ECO:0000313" key="9">
    <source>
        <dbReference type="Proteomes" id="UP000285405"/>
    </source>
</evidence>